<sequence length="420" mass="47173">MVSDTMATGEALHGSGLTIDQSKRPDISYHPDEAKWRALTARRLAEDPSLPHTPLPQGFPKQLAGPLVWEGKQWADEDLWVYSLSEEELQEIDKAVHYFEDSGHSLTQVDQTTFPLPKLSHTLHNLAAELYAGRGFFLLRSIPTSIYTPSQNTLIYLGISAYIAPTIASQDPSNGSMVGHITDLSSKDENGRPGAPAYRNVSQPFHSDPGDIVSLFTLGEAEEGGESKLVSAWRVYNELAETRPDLVKVLAEPFPLEVSGVLAANRNAPYQLRPFLYKCPQDDRIIIQFSRRLATGFQDRPRSPAIPPLTEAQAEAIDALHFLSEKHCLTMKLRTGDIQYVSNLGLFHAREGFVDSPQNKRHLLRLWLRNEEMAWPTPPALQVRYNNLFKKVPEDRQRFPVEPEVRSMYRGPSLENKAKA</sequence>
<dbReference type="PANTHER" id="PTHR10696:SF54">
    <property type="entry name" value="FAMILY OXIDOREDUCTASE, PUTATIVE (AFU_ORTHOLOGUE AFUA_4G13850)-RELATED"/>
    <property type="match status" value="1"/>
</dbReference>
<evidence type="ECO:0000313" key="5">
    <source>
        <dbReference type="Proteomes" id="UP000298030"/>
    </source>
</evidence>
<evidence type="ECO:0000313" key="4">
    <source>
        <dbReference type="EMBL" id="TEB34069.1"/>
    </source>
</evidence>
<dbReference type="Proteomes" id="UP000298030">
    <property type="component" value="Unassembled WGS sequence"/>
</dbReference>
<dbReference type="Gene3D" id="3.60.130.10">
    <property type="entry name" value="Clavaminate synthase-like"/>
    <property type="match status" value="1"/>
</dbReference>
<gene>
    <name evidence="4" type="ORF">FA13DRAFT_64872</name>
</gene>
<keyword evidence="1" id="KW-0560">Oxidoreductase</keyword>
<dbReference type="OrthoDB" id="272271at2759"/>
<evidence type="ECO:0000259" key="3">
    <source>
        <dbReference type="Pfam" id="PF02668"/>
    </source>
</evidence>
<name>A0A4Y7TKM7_COPMI</name>
<protein>
    <submittedName>
        <fullName evidence="4">Clavaminate synthase-like protein</fullName>
    </submittedName>
</protein>
<dbReference type="AlphaFoldDB" id="A0A4Y7TKM7"/>
<organism evidence="4 5">
    <name type="scientific">Coprinellus micaceus</name>
    <name type="common">Glistening ink-cap mushroom</name>
    <name type="synonym">Coprinus micaceus</name>
    <dbReference type="NCBI Taxonomy" id="71717"/>
    <lineage>
        <taxon>Eukaryota</taxon>
        <taxon>Fungi</taxon>
        <taxon>Dikarya</taxon>
        <taxon>Basidiomycota</taxon>
        <taxon>Agaricomycotina</taxon>
        <taxon>Agaricomycetes</taxon>
        <taxon>Agaricomycetidae</taxon>
        <taxon>Agaricales</taxon>
        <taxon>Agaricineae</taxon>
        <taxon>Psathyrellaceae</taxon>
        <taxon>Coprinellus</taxon>
    </lineage>
</organism>
<dbReference type="GO" id="GO:0016491">
    <property type="term" value="F:oxidoreductase activity"/>
    <property type="evidence" value="ECO:0007669"/>
    <property type="project" value="UniProtKB-KW"/>
</dbReference>
<dbReference type="Pfam" id="PF02668">
    <property type="entry name" value="TauD"/>
    <property type="match status" value="1"/>
</dbReference>
<feature type="domain" description="TauD/TfdA-like" evidence="3">
    <location>
        <begin position="107"/>
        <end position="367"/>
    </location>
</feature>
<dbReference type="PANTHER" id="PTHR10696">
    <property type="entry name" value="GAMMA-BUTYROBETAINE HYDROXYLASE-RELATED"/>
    <property type="match status" value="1"/>
</dbReference>
<dbReference type="InterPro" id="IPR050411">
    <property type="entry name" value="AlphaKG_dependent_hydroxylases"/>
</dbReference>
<accession>A0A4Y7TKM7</accession>
<evidence type="ECO:0000256" key="2">
    <source>
        <dbReference type="SAM" id="MobiDB-lite"/>
    </source>
</evidence>
<feature type="region of interest" description="Disordered" evidence="2">
    <location>
        <begin position="1"/>
        <end position="25"/>
    </location>
</feature>
<dbReference type="InterPro" id="IPR042098">
    <property type="entry name" value="TauD-like_sf"/>
</dbReference>
<keyword evidence="5" id="KW-1185">Reference proteome</keyword>
<comment type="caution">
    <text evidence="4">The sequence shown here is derived from an EMBL/GenBank/DDBJ whole genome shotgun (WGS) entry which is preliminary data.</text>
</comment>
<evidence type="ECO:0000256" key="1">
    <source>
        <dbReference type="ARBA" id="ARBA00023002"/>
    </source>
</evidence>
<dbReference type="SUPFAM" id="SSF51197">
    <property type="entry name" value="Clavaminate synthase-like"/>
    <property type="match status" value="1"/>
</dbReference>
<dbReference type="EMBL" id="QPFP01000010">
    <property type="protein sequence ID" value="TEB34069.1"/>
    <property type="molecule type" value="Genomic_DNA"/>
</dbReference>
<dbReference type="InterPro" id="IPR003819">
    <property type="entry name" value="TauD/TfdA-like"/>
</dbReference>
<proteinExistence type="predicted"/>
<dbReference type="STRING" id="71717.A0A4Y7TKM7"/>
<reference evidence="4 5" key="1">
    <citation type="journal article" date="2019" name="Nat. Ecol. Evol.">
        <title>Megaphylogeny resolves global patterns of mushroom evolution.</title>
        <authorList>
            <person name="Varga T."/>
            <person name="Krizsan K."/>
            <person name="Foldi C."/>
            <person name="Dima B."/>
            <person name="Sanchez-Garcia M."/>
            <person name="Sanchez-Ramirez S."/>
            <person name="Szollosi G.J."/>
            <person name="Szarkandi J.G."/>
            <person name="Papp V."/>
            <person name="Albert L."/>
            <person name="Andreopoulos W."/>
            <person name="Angelini C."/>
            <person name="Antonin V."/>
            <person name="Barry K.W."/>
            <person name="Bougher N.L."/>
            <person name="Buchanan P."/>
            <person name="Buyck B."/>
            <person name="Bense V."/>
            <person name="Catcheside P."/>
            <person name="Chovatia M."/>
            <person name="Cooper J."/>
            <person name="Damon W."/>
            <person name="Desjardin D."/>
            <person name="Finy P."/>
            <person name="Geml J."/>
            <person name="Haridas S."/>
            <person name="Hughes K."/>
            <person name="Justo A."/>
            <person name="Karasinski D."/>
            <person name="Kautmanova I."/>
            <person name="Kiss B."/>
            <person name="Kocsube S."/>
            <person name="Kotiranta H."/>
            <person name="LaButti K.M."/>
            <person name="Lechner B.E."/>
            <person name="Liimatainen K."/>
            <person name="Lipzen A."/>
            <person name="Lukacs Z."/>
            <person name="Mihaltcheva S."/>
            <person name="Morgado L.N."/>
            <person name="Niskanen T."/>
            <person name="Noordeloos M.E."/>
            <person name="Ohm R.A."/>
            <person name="Ortiz-Santana B."/>
            <person name="Ovrebo C."/>
            <person name="Racz N."/>
            <person name="Riley R."/>
            <person name="Savchenko A."/>
            <person name="Shiryaev A."/>
            <person name="Soop K."/>
            <person name="Spirin V."/>
            <person name="Szebenyi C."/>
            <person name="Tomsovsky M."/>
            <person name="Tulloss R.E."/>
            <person name="Uehling J."/>
            <person name="Grigoriev I.V."/>
            <person name="Vagvolgyi C."/>
            <person name="Papp T."/>
            <person name="Martin F.M."/>
            <person name="Miettinen O."/>
            <person name="Hibbett D.S."/>
            <person name="Nagy L.G."/>
        </authorList>
    </citation>
    <scope>NUCLEOTIDE SEQUENCE [LARGE SCALE GENOMIC DNA]</scope>
    <source>
        <strain evidence="4 5">FP101781</strain>
    </source>
</reference>